<dbReference type="KEGG" id="rpc:RPC_2910"/>
<dbReference type="eggNOG" id="ENOG50315EG">
    <property type="taxonomic scope" value="Bacteria"/>
</dbReference>
<dbReference type="HOGENOM" id="CLU_123753_0_0_5"/>
<reference evidence="1" key="1">
    <citation type="submission" date="2006-03" db="EMBL/GenBank/DDBJ databases">
        <title>Complete sequence of Rhodopseudomonas palustris BisB18.</title>
        <authorList>
            <consortium name="US DOE Joint Genome Institute"/>
            <person name="Copeland A."/>
            <person name="Lucas S."/>
            <person name="Lapidus A."/>
            <person name="Barry K."/>
            <person name="Detter J.C."/>
            <person name="Glavina del Rio T."/>
            <person name="Hammon N."/>
            <person name="Israni S."/>
            <person name="Dalin E."/>
            <person name="Tice H."/>
            <person name="Pitluck S."/>
            <person name="Chain P."/>
            <person name="Malfatti S."/>
            <person name="Shin M."/>
            <person name="Vergez L."/>
            <person name="Schmutz J."/>
            <person name="Larimer F."/>
            <person name="Land M."/>
            <person name="Hauser L."/>
            <person name="Pelletier D.A."/>
            <person name="Kyrpides N."/>
            <person name="Anderson I."/>
            <person name="Oda Y."/>
            <person name="Harwood C.S."/>
            <person name="Richardson P."/>
        </authorList>
    </citation>
    <scope>NUCLEOTIDE SEQUENCE [LARGE SCALE GENOMIC DNA]</scope>
    <source>
        <strain evidence="1">BisB18</strain>
    </source>
</reference>
<name>Q213H8_RHOPB</name>
<protein>
    <submittedName>
        <fullName evidence="1">Uncharacterized protein</fullName>
    </submittedName>
</protein>
<evidence type="ECO:0000313" key="1">
    <source>
        <dbReference type="EMBL" id="ABD88458.1"/>
    </source>
</evidence>
<dbReference type="EMBL" id="CP000301">
    <property type="protein sequence ID" value="ABD88458.1"/>
    <property type="molecule type" value="Genomic_DNA"/>
</dbReference>
<dbReference type="STRING" id="316056.RPC_2910"/>
<sequence length="159" mass="17665">MDNNRRRTAWWQRIVRSFGWLTRSVAIVAAGTWSAAAQDAGYRSAATAPVAWQAFAKQLQSRFEQRLADADKDAITFQDGVTKRNAGPNVAPLTFVARAWVLPDGKVERLEFDGLDDKEIAVSLRQLLIRVNVGNPPADMLQPLRLRLSLRPKQPAGGK</sequence>
<gene>
    <name evidence="1" type="ordered locus">RPC_2910</name>
</gene>
<organism evidence="1">
    <name type="scientific">Rhodopseudomonas palustris (strain BisB18)</name>
    <dbReference type="NCBI Taxonomy" id="316056"/>
    <lineage>
        <taxon>Bacteria</taxon>
        <taxon>Pseudomonadati</taxon>
        <taxon>Pseudomonadota</taxon>
        <taxon>Alphaproteobacteria</taxon>
        <taxon>Hyphomicrobiales</taxon>
        <taxon>Nitrobacteraceae</taxon>
        <taxon>Rhodopseudomonas</taxon>
    </lineage>
</organism>
<proteinExistence type="predicted"/>
<accession>Q213H8</accession>
<dbReference type="RefSeq" id="WP_011473353.1">
    <property type="nucleotide sequence ID" value="NC_007925.1"/>
</dbReference>
<dbReference type="AlphaFoldDB" id="Q213H8"/>
<dbReference type="OrthoDB" id="8227758at2"/>